<dbReference type="GO" id="GO:0006313">
    <property type="term" value="P:DNA transposition"/>
    <property type="evidence" value="ECO:0007669"/>
    <property type="project" value="InterPro"/>
</dbReference>
<dbReference type="EMBL" id="VFPA01000009">
    <property type="protein sequence ID" value="TQM01589.1"/>
    <property type="molecule type" value="Genomic_DNA"/>
</dbReference>
<accession>A0A543CX28</accession>
<dbReference type="AlphaFoldDB" id="A0A543CX28"/>
<dbReference type="Proteomes" id="UP000315677">
    <property type="component" value="Unassembled WGS sequence"/>
</dbReference>
<sequence length="1004" mass="109255">MAGAVFSDEELEGLRRFPEIGREELFRFFRLTPADVAFVDPGRGRGPADRLGLAVALCTLPWLGFVPDDVASAPRAAVARLAEQLGIDPDVIGSYGRRAKTRTDHQRLAAQYLGWRQAGSLELKELDEFLLARAMEHDLPSLLFRLASEYLISAKVIRPGPVTVVKRVAHARELARQETYDRLAHALTTERCTALDDLLAVDAAIGTTRLRWLNTGPVGASPAAVKAEVAKLGFLRGMGAHTLDLSSLPAERRRFLATVGRRLTAQALQRREPQRRYPILLTLVAQSATGVLDEVVALFDQAVSARESKAGDRMRDALAERATAGEDRQGLLDAILAIAADPAVPDEEVGGLVRGERIGWQRLRAAQATALPPLPRDHGRLAALDASYGYLRQFTPQVLETVVFAGGTAAGDLLAAVGLLRELNATGARKVPAAAPVGFVPTRWRGYLDTAAACGNTSSYRHYWELCVLLALRDGLRSGDVWVPGSRRYADPGASLLTPEQWDQQRAEFCRLVGRPAEATGGLAALEDELHAALGELEATLADGDGPVRLDDAGELVISPLSAEDIPAEAVALKTELTEMLPFAPIVSLLIELDRRTGFLDCFTHAGGKQTRSAELKRNLIAVLLSHATNLGLTRMADACGISYDILAWAEEWYVREETLRAANLALIGYHQNLPLTPIFGTGTLSSSDGQRFPTRGKSTTARPMNRYFAHEGLSTYSAVTDQHTTYGTKVIVATKREAHYVLDEILGNAADVPITEHATDTHGVTLVNFGLFDLLGLQLSPRIRDLGKITLYRTGSKSDAEAAFPHAGPLLTRRANLELVAEHWDDLLRLAGSLKFGHATASLLVGKLSASGRQNALAAALKEYGALRRTIFAARYLSDPSYRRKIARQLNKGESLHALKRDLLYAHEGAIRGRHLEAQTEQAWCLTLATNAVVTWTTEYYGLALDSLRRSGRRVDDEVLAHVSPAHSENINFFGAIEVDIDAELAQLGPTGYRPLRAPDTLF</sequence>
<dbReference type="GO" id="GO:0003677">
    <property type="term" value="F:DNA binding"/>
    <property type="evidence" value="ECO:0007669"/>
    <property type="project" value="UniProtKB-KW"/>
</dbReference>
<gene>
    <name evidence="7" type="ORF">FB558_8478</name>
</gene>
<dbReference type="RefSeq" id="WP_142065164.1">
    <property type="nucleotide sequence ID" value="NZ_VFPA01000009.1"/>
</dbReference>
<comment type="similarity">
    <text evidence="1">Belongs to the transposase 7 family.</text>
</comment>
<dbReference type="InterPro" id="IPR047653">
    <property type="entry name" value="Tn3-like_transpos"/>
</dbReference>
<dbReference type="Pfam" id="PF13700">
    <property type="entry name" value="DUF4158"/>
    <property type="match status" value="1"/>
</dbReference>
<protein>
    <submittedName>
        <fullName evidence="7">TnpA family transposase</fullName>
    </submittedName>
</protein>
<organism evidence="7 8">
    <name type="scientific">Pseudonocardia kunmingensis</name>
    <dbReference type="NCBI Taxonomy" id="630975"/>
    <lineage>
        <taxon>Bacteria</taxon>
        <taxon>Bacillati</taxon>
        <taxon>Actinomycetota</taxon>
        <taxon>Actinomycetes</taxon>
        <taxon>Pseudonocardiales</taxon>
        <taxon>Pseudonocardiaceae</taxon>
        <taxon>Pseudonocardia</taxon>
    </lineage>
</organism>
<proteinExistence type="inferred from homology"/>
<evidence type="ECO:0000313" key="7">
    <source>
        <dbReference type="EMBL" id="TQM01589.1"/>
    </source>
</evidence>
<keyword evidence="4" id="KW-0233">DNA recombination</keyword>
<evidence type="ECO:0000256" key="1">
    <source>
        <dbReference type="ARBA" id="ARBA00009402"/>
    </source>
</evidence>
<dbReference type="Pfam" id="PF01526">
    <property type="entry name" value="DDE_Tnp_Tn3"/>
    <property type="match status" value="1"/>
</dbReference>
<reference evidence="7 8" key="1">
    <citation type="submission" date="2019-06" db="EMBL/GenBank/DDBJ databases">
        <title>Sequencing the genomes of 1000 actinobacteria strains.</title>
        <authorList>
            <person name="Klenk H.-P."/>
        </authorList>
    </citation>
    <scope>NUCLEOTIDE SEQUENCE [LARGE SCALE GENOMIC DNA]</scope>
    <source>
        <strain evidence="7 8">DSM 45301</strain>
    </source>
</reference>
<dbReference type="OrthoDB" id="4337906at2"/>
<keyword evidence="3" id="KW-0238">DNA-binding</keyword>
<evidence type="ECO:0000256" key="2">
    <source>
        <dbReference type="ARBA" id="ARBA00022578"/>
    </source>
</evidence>
<keyword evidence="2" id="KW-0815">Transposition</keyword>
<evidence type="ECO:0000259" key="5">
    <source>
        <dbReference type="Pfam" id="PF01526"/>
    </source>
</evidence>
<feature type="domain" description="Tn3 transposase DDE" evidence="5">
    <location>
        <begin position="589"/>
        <end position="976"/>
    </location>
</feature>
<dbReference type="GO" id="GO:0004803">
    <property type="term" value="F:transposase activity"/>
    <property type="evidence" value="ECO:0007669"/>
    <property type="project" value="InterPro"/>
</dbReference>
<name>A0A543CX28_9PSEU</name>
<evidence type="ECO:0000256" key="3">
    <source>
        <dbReference type="ARBA" id="ARBA00023125"/>
    </source>
</evidence>
<evidence type="ECO:0000256" key="4">
    <source>
        <dbReference type="ARBA" id="ARBA00023172"/>
    </source>
</evidence>
<dbReference type="InterPro" id="IPR025296">
    <property type="entry name" value="DUF4158"/>
</dbReference>
<dbReference type="InterPro" id="IPR002513">
    <property type="entry name" value="Tn3_Tnp_DDE_dom"/>
</dbReference>
<evidence type="ECO:0000313" key="8">
    <source>
        <dbReference type="Proteomes" id="UP000315677"/>
    </source>
</evidence>
<feature type="domain" description="DUF4158" evidence="6">
    <location>
        <begin position="6"/>
        <end position="171"/>
    </location>
</feature>
<evidence type="ECO:0000259" key="6">
    <source>
        <dbReference type="Pfam" id="PF13700"/>
    </source>
</evidence>
<dbReference type="NCBIfam" id="NF033527">
    <property type="entry name" value="transpos_Tn3"/>
    <property type="match status" value="1"/>
</dbReference>
<comment type="caution">
    <text evidence="7">The sequence shown here is derived from an EMBL/GenBank/DDBJ whole genome shotgun (WGS) entry which is preliminary data.</text>
</comment>
<keyword evidence="8" id="KW-1185">Reference proteome</keyword>